<organism evidence="1 2">
    <name type="scientific">Vararia minispora EC-137</name>
    <dbReference type="NCBI Taxonomy" id="1314806"/>
    <lineage>
        <taxon>Eukaryota</taxon>
        <taxon>Fungi</taxon>
        <taxon>Dikarya</taxon>
        <taxon>Basidiomycota</taxon>
        <taxon>Agaricomycotina</taxon>
        <taxon>Agaricomycetes</taxon>
        <taxon>Russulales</taxon>
        <taxon>Lachnocladiaceae</taxon>
        <taxon>Vararia</taxon>
    </lineage>
</organism>
<evidence type="ECO:0000313" key="1">
    <source>
        <dbReference type="EMBL" id="KAI0028146.1"/>
    </source>
</evidence>
<keyword evidence="2" id="KW-1185">Reference proteome</keyword>
<proteinExistence type="predicted"/>
<gene>
    <name evidence="1" type="ORF">K488DRAFT_59416</name>
</gene>
<accession>A0ACB8QA61</accession>
<dbReference type="Proteomes" id="UP000814128">
    <property type="component" value="Unassembled WGS sequence"/>
</dbReference>
<dbReference type="EMBL" id="MU273787">
    <property type="protein sequence ID" value="KAI0028146.1"/>
    <property type="molecule type" value="Genomic_DNA"/>
</dbReference>
<name>A0ACB8QA61_9AGAM</name>
<sequence length="295" mass="32231">MTNIIGLDEDLPVRRHHDVYPTIDPSVAFAQKTYAGQTVLVSGASRGIGREVARFYARAGAAVALVARTRSALEETKALILNEISDARVLVHIVDVKDYTTVARAVEETVERFGSLDVVVANAGTTSAFDALITEKDPNEWWDTMEVNVRGVFNLVRAGLPHLKGGHGRIVITASNGAQYRIPGASDYCLSKHTLIRLGEMIALELPDVKVFVLHPGAIVTEIVKKAGIDLEAHRTVLQDTLQLAPATMLYLTAGKADYLSGRFMSVNWDLEDVEKEWKSKIISKNGLVSKLCIP</sequence>
<reference evidence="1" key="2">
    <citation type="journal article" date="2022" name="New Phytol.">
        <title>Evolutionary transition to the ectomycorrhizal habit in the genomes of a hyperdiverse lineage of mushroom-forming fungi.</title>
        <authorList>
            <person name="Looney B."/>
            <person name="Miyauchi S."/>
            <person name="Morin E."/>
            <person name="Drula E."/>
            <person name="Courty P.E."/>
            <person name="Kohler A."/>
            <person name="Kuo A."/>
            <person name="LaButti K."/>
            <person name="Pangilinan J."/>
            <person name="Lipzen A."/>
            <person name="Riley R."/>
            <person name="Andreopoulos W."/>
            <person name="He G."/>
            <person name="Johnson J."/>
            <person name="Nolan M."/>
            <person name="Tritt A."/>
            <person name="Barry K.W."/>
            <person name="Grigoriev I.V."/>
            <person name="Nagy L.G."/>
            <person name="Hibbett D."/>
            <person name="Henrissat B."/>
            <person name="Matheny P.B."/>
            <person name="Labbe J."/>
            <person name="Martin F.M."/>
        </authorList>
    </citation>
    <scope>NUCLEOTIDE SEQUENCE</scope>
    <source>
        <strain evidence="1">EC-137</strain>
    </source>
</reference>
<protein>
    <submittedName>
        <fullName evidence="1">NAD-P-binding protein</fullName>
    </submittedName>
</protein>
<comment type="caution">
    <text evidence="1">The sequence shown here is derived from an EMBL/GenBank/DDBJ whole genome shotgun (WGS) entry which is preliminary data.</text>
</comment>
<evidence type="ECO:0000313" key="2">
    <source>
        <dbReference type="Proteomes" id="UP000814128"/>
    </source>
</evidence>
<reference evidence="1" key="1">
    <citation type="submission" date="2021-02" db="EMBL/GenBank/DDBJ databases">
        <authorList>
            <consortium name="DOE Joint Genome Institute"/>
            <person name="Ahrendt S."/>
            <person name="Looney B.P."/>
            <person name="Miyauchi S."/>
            <person name="Morin E."/>
            <person name="Drula E."/>
            <person name="Courty P.E."/>
            <person name="Chicoki N."/>
            <person name="Fauchery L."/>
            <person name="Kohler A."/>
            <person name="Kuo A."/>
            <person name="Labutti K."/>
            <person name="Pangilinan J."/>
            <person name="Lipzen A."/>
            <person name="Riley R."/>
            <person name="Andreopoulos W."/>
            <person name="He G."/>
            <person name="Johnson J."/>
            <person name="Barry K.W."/>
            <person name="Grigoriev I.V."/>
            <person name="Nagy L."/>
            <person name="Hibbett D."/>
            <person name="Henrissat B."/>
            <person name="Matheny P.B."/>
            <person name="Labbe J."/>
            <person name="Martin F."/>
        </authorList>
    </citation>
    <scope>NUCLEOTIDE SEQUENCE</scope>
    <source>
        <strain evidence="1">EC-137</strain>
    </source>
</reference>